<name>F4Q6C5_CACFS</name>
<dbReference type="AlphaFoldDB" id="F4Q6C5"/>
<accession>F4Q6C5</accession>
<dbReference type="InterPro" id="IPR007148">
    <property type="entry name" value="SSU_processome_Utp12"/>
</dbReference>
<evidence type="ECO:0000256" key="1">
    <source>
        <dbReference type="ARBA" id="ARBA00004123"/>
    </source>
</evidence>
<dbReference type="Proteomes" id="UP000007797">
    <property type="component" value="Unassembled WGS sequence"/>
</dbReference>
<feature type="region of interest" description="Disordered" evidence="4">
    <location>
        <begin position="323"/>
        <end position="362"/>
    </location>
</feature>
<reference evidence="7" key="1">
    <citation type="journal article" date="2011" name="Genome Res.">
        <title>Phylogeny-wide analysis of social amoeba genomes highlights ancient origins for complex intercellular communication.</title>
        <authorList>
            <person name="Heidel A.J."/>
            <person name="Lawal H.M."/>
            <person name="Felder M."/>
            <person name="Schilde C."/>
            <person name="Helps N.R."/>
            <person name="Tunggal B."/>
            <person name="Rivero F."/>
            <person name="John U."/>
            <person name="Schleicher M."/>
            <person name="Eichinger L."/>
            <person name="Platzer M."/>
            <person name="Noegel A.A."/>
            <person name="Schaap P."/>
            <person name="Gloeckner G."/>
        </authorList>
    </citation>
    <scope>NUCLEOTIDE SEQUENCE [LARGE SCALE GENOMIC DNA]</scope>
    <source>
        <strain evidence="7">SH3</strain>
    </source>
</reference>
<dbReference type="InterPro" id="IPR015943">
    <property type="entry name" value="WD40/YVTN_repeat-like_dom_sf"/>
</dbReference>
<dbReference type="Pfam" id="PF04003">
    <property type="entry name" value="Utp12"/>
    <property type="match status" value="1"/>
</dbReference>
<dbReference type="PANTHER" id="PTHR44267:SF1">
    <property type="entry name" value="WD REPEAT-CONTAINING PROTEIN 43"/>
    <property type="match status" value="1"/>
</dbReference>
<dbReference type="EMBL" id="GL883023">
    <property type="protein sequence ID" value="EGG16435.1"/>
    <property type="molecule type" value="Genomic_DNA"/>
</dbReference>
<feature type="region of interest" description="Disordered" evidence="4">
    <location>
        <begin position="522"/>
        <end position="578"/>
    </location>
</feature>
<dbReference type="STRING" id="1054147.F4Q6C5"/>
<dbReference type="OrthoDB" id="30195at2759"/>
<proteinExistence type="inferred from homology"/>
<dbReference type="GO" id="GO:0005730">
    <property type="term" value="C:nucleolus"/>
    <property type="evidence" value="ECO:0007669"/>
    <property type="project" value="TreeGrafter"/>
</dbReference>
<dbReference type="InterPro" id="IPR052414">
    <property type="entry name" value="U3_snoRNA-assoc_WDR"/>
</dbReference>
<evidence type="ECO:0000256" key="3">
    <source>
        <dbReference type="ARBA" id="ARBA00038335"/>
    </source>
</evidence>
<dbReference type="GeneID" id="14868503"/>
<dbReference type="SUPFAM" id="SSF50978">
    <property type="entry name" value="WD40 repeat-like"/>
    <property type="match status" value="1"/>
</dbReference>
<feature type="compositionally biased region" description="Low complexity" evidence="4">
    <location>
        <begin position="338"/>
        <end position="362"/>
    </location>
</feature>
<dbReference type="KEGG" id="dfa:DFA_08973"/>
<feature type="domain" description="Small-subunit processome Utp12" evidence="5">
    <location>
        <begin position="417"/>
        <end position="507"/>
    </location>
</feature>
<evidence type="ECO:0000313" key="7">
    <source>
        <dbReference type="Proteomes" id="UP000007797"/>
    </source>
</evidence>
<dbReference type="OMA" id="PCTALTW"/>
<protein>
    <submittedName>
        <fullName evidence="6">WD40 repeat-containing protein</fullName>
    </submittedName>
</protein>
<gene>
    <name evidence="6" type="primary">utp5</name>
    <name evidence="6" type="ORF">DFA_08973</name>
</gene>
<organism evidence="6 7">
    <name type="scientific">Cavenderia fasciculata</name>
    <name type="common">Slime mold</name>
    <name type="synonym">Dictyostelium fasciculatum</name>
    <dbReference type="NCBI Taxonomy" id="261658"/>
    <lineage>
        <taxon>Eukaryota</taxon>
        <taxon>Amoebozoa</taxon>
        <taxon>Evosea</taxon>
        <taxon>Eumycetozoa</taxon>
        <taxon>Dictyostelia</taxon>
        <taxon>Acytosteliales</taxon>
        <taxon>Cavenderiaceae</taxon>
        <taxon>Cavenderia</taxon>
    </lineage>
</organism>
<evidence type="ECO:0000256" key="2">
    <source>
        <dbReference type="ARBA" id="ARBA00023242"/>
    </source>
</evidence>
<feature type="compositionally biased region" description="Acidic residues" evidence="4">
    <location>
        <begin position="529"/>
        <end position="578"/>
    </location>
</feature>
<comment type="similarity">
    <text evidence="3">Belongs to the UTP5 family.</text>
</comment>
<evidence type="ECO:0000259" key="5">
    <source>
        <dbReference type="Pfam" id="PF04003"/>
    </source>
</evidence>
<dbReference type="RefSeq" id="XP_004354835.1">
    <property type="nucleotide sequence ID" value="XM_004354783.1"/>
</dbReference>
<dbReference type="InterPro" id="IPR036322">
    <property type="entry name" value="WD40_repeat_dom_sf"/>
</dbReference>
<dbReference type="Gene3D" id="2.130.10.10">
    <property type="entry name" value="YVTN repeat-like/Quinoprotein amine dehydrogenase"/>
    <property type="match status" value="1"/>
</dbReference>
<comment type="subcellular location">
    <subcellularLocation>
        <location evidence="1">Nucleus</location>
    </subcellularLocation>
</comment>
<keyword evidence="2" id="KW-0539">Nucleus</keyword>
<dbReference type="PANTHER" id="PTHR44267">
    <property type="entry name" value="WD REPEAT-CONTAINING PROTEIN 43"/>
    <property type="match status" value="1"/>
</dbReference>
<feature type="compositionally biased region" description="Basic and acidic residues" evidence="4">
    <location>
        <begin position="327"/>
        <end position="337"/>
    </location>
</feature>
<keyword evidence="7" id="KW-1185">Reference proteome</keyword>
<dbReference type="GO" id="GO:0000462">
    <property type="term" value="P:maturation of SSU-rRNA from tricistronic rRNA transcript (SSU-rRNA, 5.8S rRNA, LSU-rRNA)"/>
    <property type="evidence" value="ECO:0007669"/>
    <property type="project" value="TreeGrafter"/>
</dbReference>
<sequence>MSASSSSTYYSFDKYSKYFACVDQKTNQLLVWNTTNSSEPLRTYSDDRESSKLTCLSIFTSTKASSIQKGVIAIGTNYGDVLIYNILSGKMEKRLTGAHAGCKVVGVVFGTTEKDIFSCDIDGRVAQWQHDGKPNTVQAEEGRDVASIAVSDKGTVLVTGSTHVRFWDVSQMASLRKHKLAKSQDSLTFLASLVVSASSQDQYLSVFDTDSGSAVNKKLLQTIKLSSNIQHLSSYSKEQHQYIAAVTDNKMVEIHKITPSKVLDSTKVTIENAQAVSLVSCSFVNQSELIIVHANKDNLKKSIKFEQFAFTNKDTSFIRYLPVNKQQQDEQSKESKKSTTTTPQDNNNNNKKSNNTTTSNKIMTTMGDVPIESPAQSVDRATAVIDNKQKSSTTVVDLVVQGLTSSDMSLLGKALASRQEVIINTVKALPSPYAYNLLKKISTDIATELKNSHILLMWISNIIKYHSAYLLTVPSLRQQLAVLNSVVEDKYKLHESMTKLVGKFELIESQKNASIADTIDYNPTLVYEDNSDEEESEDDDEDEDMQDDSDDSEAEFDPDQDSLDDDDDDIDDLLMEDD</sequence>
<evidence type="ECO:0000313" key="6">
    <source>
        <dbReference type="EMBL" id="EGG16435.1"/>
    </source>
</evidence>
<evidence type="ECO:0000256" key="4">
    <source>
        <dbReference type="SAM" id="MobiDB-lite"/>
    </source>
</evidence>